<reference evidence="1 2" key="1">
    <citation type="submission" date="2015-09" db="EMBL/GenBank/DDBJ databases">
        <title>Genome announcement of multiple Pseudomonas syringae strains.</title>
        <authorList>
            <person name="Thakur S."/>
            <person name="Wang P.W."/>
            <person name="Gong Y."/>
            <person name="Weir B.S."/>
            <person name="Guttman D.S."/>
        </authorList>
    </citation>
    <scope>NUCLEOTIDE SEQUENCE [LARGE SCALE GENOMIC DNA]</scope>
    <source>
        <strain evidence="1 2">ICMP17001</strain>
    </source>
</reference>
<sequence length="53" mass="6098">MVESSGLRIPEIAGQRRHTIFQLFNLDRRTIECRLESISKAVMDGLRNLDPDV</sequence>
<accession>A0A0P9M1N9</accession>
<comment type="caution">
    <text evidence="1">The sequence shown here is derived from an EMBL/GenBank/DDBJ whole genome shotgun (WGS) entry which is preliminary data.</text>
</comment>
<name>A0A0P9M1N9_9PSED</name>
<proteinExistence type="predicted"/>
<organism evidence="1 2">
    <name type="scientific">Pseudomonas syringae pv. coryli</name>
    <dbReference type="NCBI Taxonomy" id="317659"/>
    <lineage>
        <taxon>Bacteria</taxon>
        <taxon>Pseudomonadati</taxon>
        <taxon>Pseudomonadota</taxon>
        <taxon>Gammaproteobacteria</taxon>
        <taxon>Pseudomonadales</taxon>
        <taxon>Pseudomonadaceae</taxon>
        <taxon>Pseudomonas</taxon>
    </lineage>
</organism>
<dbReference type="AlphaFoldDB" id="A0A0P9M1N9"/>
<evidence type="ECO:0000313" key="2">
    <source>
        <dbReference type="Proteomes" id="UP000051335"/>
    </source>
</evidence>
<keyword evidence="2" id="KW-1185">Reference proteome</keyword>
<dbReference type="EMBL" id="LJQC01001110">
    <property type="protein sequence ID" value="KPW85224.1"/>
    <property type="molecule type" value="Genomic_DNA"/>
</dbReference>
<evidence type="ECO:0000313" key="1">
    <source>
        <dbReference type="EMBL" id="KPW85224.1"/>
    </source>
</evidence>
<protein>
    <submittedName>
        <fullName evidence="1">Killer protein</fullName>
    </submittedName>
</protein>
<dbReference type="Proteomes" id="UP000051335">
    <property type="component" value="Unassembled WGS sequence"/>
</dbReference>
<gene>
    <name evidence="1" type="ORF">ALO75_200265</name>
</gene>